<evidence type="ECO:0000313" key="9">
    <source>
        <dbReference type="Proteomes" id="UP000198281"/>
    </source>
</evidence>
<protein>
    <submittedName>
        <fullName evidence="8">3-ketosteroid 9alpha-monooxygenase subunit A</fullName>
    </submittedName>
</protein>
<proteinExistence type="predicted"/>
<keyword evidence="2" id="KW-0001">2Fe-2S</keyword>
<dbReference type="GO" id="GO:0008203">
    <property type="term" value="P:cholesterol metabolic process"/>
    <property type="evidence" value="ECO:0007669"/>
    <property type="project" value="InterPro"/>
</dbReference>
<dbReference type="InterPro" id="IPR017941">
    <property type="entry name" value="Rieske_2Fe-2S"/>
</dbReference>
<dbReference type="PROSITE" id="PS51296">
    <property type="entry name" value="RIESKE"/>
    <property type="match status" value="1"/>
</dbReference>
<dbReference type="GO" id="GO:0051537">
    <property type="term" value="F:2 iron, 2 sulfur cluster binding"/>
    <property type="evidence" value="ECO:0007669"/>
    <property type="project" value="UniProtKB-KW"/>
</dbReference>
<keyword evidence="9" id="KW-1185">Reference proteome</keyword>
<comment type="cofactor">
    <cofactor evidence="1">
        <name>Fe cation</name>
        <dbReference type="ChEBI" id="CHEBI:24875"/>
    </cofactor>
</comment>
<feature type="domain" description="Rieske" evidence="7">
    <location>
        <begin position="18"/>
        <end position="131"/>
    </location>
</feature>
<dbReference type="Proteomes" id="UP000198281">
    <property type="component" value="Unassembled WGS sequence"/>
</dbReference>
<dbReference type="Gene3D" id="3.90.380.10">
    <property type="entry name" value="Naphthalene 1,2-dioxygenase Alpha Subunit, Chain A, domain 1"/>
    <property type="match status" value="1"/>
</dbReference>
<dbReference type="OrthoDB" id="9800776at2"/>
<dbReference type="EMBL" id="FZOS01000011">
    <property type="protein sequence ID" value="SNS66159.1"/>
    <property type="molecule type" value="Genomic_DNA"/>
</dbReference>
<keyword evidence="4" id="KW-0560">Oxidoreductase</keyword>
<dbReference type="Pfam" id="PF00355">
    <property type="entry name" value="Rieske"/>
    <property type="match status" value="1"/>
</dbReference>
<accession>A0A239GAL0</accession>
<dbReference type="InterPro" id="IPR045605">
    <property type="entry name" value="KshA-like_C"/>
</dbReference>
<evidence type="ECO:0000256" key="3">
    <source>
        <dbReference type="ARBA" id="ARBA00022723"/>
    </source>
</evidence>
<evidence type="ECO:0000313" key="8">
    <source>
        <dbReference type="EMBL" id="SNS66159.1"/>
    </source>
</evidence>
<dbReference type="Gene3D" id="2.102.10.10">
    <property type="entry name" value="Rieske [2Fe-2S] iron-sulphur domain"/>
    <property type="match status" value="1"/>
</dbReference>
<evidence type="ECO:0000259" key="7">
    <source>
        <dbReference type="PROSITE" id="PS51296"/>
    </source>
</evidence>
<dbReference type="PANTHER" id="PTHR21266:SF60">
    <property type="entry name" value="3-KETOSTEROID-9-ALPHA-MONOOXYGENASE, OXYGENASE COMPONENT"/>
    <property type="match status" value="1"/>
</dbReference>
<evidence type="ECO:0000256" key="1">
    <source>
        <dbReference type="ARBA" id="ARBA00001962"/>
    </source>
</evidence>
<dbReference type="InterPro" id="IPR036922">
    <property type="entry name" value="Rieske_2Fe-2S_sf"/>
</dbReference>
<sequence length="363" mass="41079">MATTAEYGLGEQTFPRGWFMVADSDELEGTKPHSVRYFGREMVLYRGESGNLHLVDAFCPHMGAHIGKNTTSYVIRDGNQVEGDSIRCPYHGWRFGPDGRCNQIPYSPQKVPGAAKLESWPVVEKAGCIWMWWDPEGGEPEYDLPDFAEYGAPHWVNWKMDRLGILASHPIEIIDNMADRAHFEPIHGTQEVILFENDFEDHKVVQRMSSAHRTLSAEGGDPLYTDTWYTGPGILISRMEGQFPSIILITHTPVDDGVVKVWHGLLVKVPNAVPNEEEVGMARAYQQASCDAFSQDFEVWTHKRPCFNPMAVLGDGPIGKLRIWYRQFYNPRARTQEFRARVNGTIITRGTLNAPFEDKPQVA</sequence>
<evidence type="ECO:0000256" key="4">
    <source>
        <dbReference type="ARBA" id="ARBA00023002"/>
    </source>
</evidence>
<organism evidence="8 9">
    <name type="scientific">Edaphosphingomonas laterariae</name>
    <dbReference type="NCBI Taxonomy" id="861865"/>
    <lineage>
        <taxon>Bacteria</taxon>
        <taxon>Pseudomonadati</taxon>
        <taxon>Pseudomonadota</taxon>
        <taxon>Alphaproteobacteria</taxon>
        <taxon>Sphingomonadales</taxon>
        <taxon>Rhizorhabdaceae</taxon>
        <taxon>Edaphosphingomonas</taxon>
    </lineage>
</organism>
<evidence type="ECO:0000256" key="2">
    <source>
        <dbReference type="ARBA" id="ARBA00022714"/>
    </source>
</evidence>
<dbReference type="AlphaFoldDB" id="A0A239GAL0"/>
<dbReference type="GO" id="GO:0046872">
    <property type="term" value="F:metal ion binding"/>
    <property type="evidence" value="ECO:0007669"/>
    <property type="project" value="UniProtKB-KW"/>
</dbReference>
<evidence type="ECO:0000256" key="6">
    <source>
        <dbReference type="ARBA" id="ARBA00023014"/>
    </source>
</evidence>
<dbReference type="RefSeq" id="WP_089219843.1">
    <property type="nucleotide sequence ID" value="NZ_FZOS01000011.1"/>
</dbReference>
<dbReference type="PANTHER" id="PTHR21266">
    <property type="entry name" value="IRON-SULFUR DOMAIN CONTAINING PROTEIN"/>
    <property type="match status" value="1"/>
</dbReference>
<evidence type="ECO:0000256" key="5">
    <source>
        <dbReference type="ARBA" id="ARBA00023004"/>
    </source>
</evidence>
<dbReference type="SUPFAM" id="SSF50022">
    <property type="entry name" value="ISP domain"/>
    <property type="match status" value="1"/>
</dbReference>
<gene>
    <name evidence="8" type="ORF">SAMN06295912_111110</name>
</gene>
<dbReference type="SUPFAM" id="SSF55961">
    <property type="entry name" value="Bet v1-like"/>
    <property type="match status" value="1"/>
</dbReference>
<dbReference type="InterPro" id="IPR050584">
    <property type="entry name" value="Cholesterol_7-desaturase"/>
</dbReference>
<keyword evidence="6" id="KW-0411">Iron-sulfur</keyword>
<keyword evidence="8" id="KW-0503">Monooxygenase</keyword>
<dbReference type="Pfam" id="PF19298">
    <property type="entry name" value="KshA_C"/>
    <property type="match status" value="1"/>
</dbReference>
<keyword evidence="5" id="KW-0408">Iron</keyword>
<name>A0A239GAL0_9SPHN</name>
<reference evidence="9" key="1">
    <citation type="submission" date="2017-06" db="EMBL/GenBank/DDBJ databases">
        <authorList>
            <person name="Varghese N."/>
            <person name="Submissions S."/>
        </authorList>
    </citation>
    <scope>NUCLEOTIDE SEQUENCE [LARGE SCALE GENOMIC DNA]</scope>
    <source>
        <strain evidence="9">LNB2</strain>
    </source>
</reference>
<keyword evidence="3" id="KW-0479">Metal-binding</keyword>
<dbReference type="GO" id="GO:0004497">
    <property type="term" value="F:monooxygenase activity"/>
    <property type="evidence" value="ECO:0007669"/>
    <property type="project" value="UniProtKB-KW"/>
</dbReference>